<evidence type="ECO:0000256" key="3">
    <source>
        <dbReference type="ARBA" id="ARBA00023163"/>
    </source>
</evidence>
<protein>
    <submittedName>
        <fullName evidence="5">Transcriptional regulator, TetR family</fullName>
    </submittedName>
</protein>
<feature type="domain" description="HTH tetR-type" evidence="4">
    <location>
        <begin position="19"/>
        <end position="66"/>
    </location>
</feature>
<evidence type="ECO:0000256" key="1">
    <source>
        <dbReference type="ARBA" id="ARBA00023015"/>
    </source>
</evidence>
<keyword evidence="6" id="KW-1185">Reference proteome</keyword>
<evidence type="ECO:0000259" key="4">
    <source>
        <dbReference type="Pfam" id="PF00440"/>
    </source>
</evidence>
<dbReference type="Pfam" id="PF00440">
    <property type="entry name" value="TetR_N"/>
    <property type="match status" value="1"/>
</dbReference>
<proteinExistence type="predicted"/>
<reference evidence="6" key="1">
    <citation type="journal article" date="2008" name="J. Bacteriol.">
        <title>Genome sequence of the fish pathogen Renibacterium salmoninarum suggests reductive evolution away from an environmental Arthrobacter ancestor.</title>
        <authorList>
            <person name="Wiens G.D."/>
            <person name="Rockey D.D."/>
            <person name="Wu Z."/>
            <person name="Chang J."/>
            <person name="Levy R."/>
            <person name="Crane S."/>
            <person name="Chen D.S."/>
            <person name="Capri G.R."/>
            <person name="Burnett J.R."/>
            <person name="Sudheesh P.S."/>
            <person name="Schipma M.J."/>
            <person name="Burd H."/>
            <person name="Bhattacharyya A."/>
            <person name="Rhodes L.D."/>
            <person name="Kaul R."/>
            <person name="Strom M.S."/>
        </authorList>
    </citation>
    <scope>NUCLEOTIDE SEQUENCE [LARGE SCALE GENOMIC DNA]</scope>
    <source>
        <strain evidence="6">ATCC 33209 / DSM 20767 / JCM 11484 / NBRC 15589 / NCIMB 2235</strain>
    </source>
</reference>
<dbReference type="Gene3D" id="1.10.357.10">
    <property type="entry name" value="Tetracycline Repressor, domain 2"/>
    <property type="match status" value="1"/>
</dbReference>
<evidence type="ECO:0000313" key="6">
    <source>
        <dbReference type="Proteomes" id="UP000002007"/>
    </source>
</evidence>
<accession>A9WUV9</accession>
<dbReference type="AlphaFoldDB" id="A9WUV9"/>
<dbReference type="KEGG" id="rsa:RSal33209_3264"/>
<dbReference type="InterPro" id="IPR001647">
    <property type="entry name" value="HTH_TetR"/>
</dbReference>
<dbReference type="InterPro" id="IPR009057">
    <property type="entry name" value="Homeodomain-like_sf"/>
</dbReference>
<sequence length="207" mass="22485">MNSAMTNFTPKGVATRGRIIAGAAALIRSEHGGEVTLDDVLAATRTSKSQLFHYFPAGKEELFLAVAEYEAQLVLDEQQPHFGQLDSWQSWEAWRQLVIRRYRAQGPNCALSSLMSQIGRVPGAAAVSMVLLNRWQDYLRSGLIALRDQGELAADVDVEHESAALVAGVQGGAVVLRTTGSTVHLEAILDVLFERLRAGMRGPSNAL</sequence>
<dbReference type="Proteomes" id="UP000002007">
    <property type="component" value="Chromosome"/>
</dbReference>
<evidence type="ECO:0000313" key="5">
    <source>
        <dbReference type="EMBL" id="ABY24980.1"/>
    </source>
</evidence>
<name>A9WUV9_RENSM</name>
<evidence type="ECO:0000256" key="2">
    <source>
        <dbReference type="ARBA" id="ARBA00023125"/>
    </source>
</evidence>
<keyword evidence="3" id="KW-0804">Transcription</keyword>
<dbReference type="PANTHER" id="PTHR47506:SF1">
    <property type="entry name" value="HTH-TYPE TRANSCRIPTIONAL REGULATOR YJDC"/>
    <property type="match status" value="1"/>
</dbReference>
<dbReference type="EMBL" id="CP000910">
    <property type="protein sequence ID" value="ABY24980.1"/>
    <property type="molecule type" value="Genomic_DNA"/>
</dbReference>
<dbReference type="HOGENOM" id="CLU_069356_28_1_11"/>
<dbReference type="STRING" id="288705.RSal33209_3264"/>
<dbReference type="InterPro" id="IPR036271">
    <property type="entry name" value="Tet_transcr_reg_TetR-rel_C_sf"/>
</dbReference>
<keyword evidence="2" id="KW-0238">DNA-binding</keyword>
<gene>
    <name evidence="5" type="ordered locus">RSal33209_3264</name>
</gene>
<dbReference type="PANTHER" id="PTHR47506">
    <property type="entry name" value="TRANSCRIPTIONAL REGULATORY PROTEIN"/>
    <property type="match status" value="1"/>
</dbReference>
<dbReference type="GO" id="GO:0003677">
    <property type="term" value="F:DNA binding"/>
    <property type="evidence" value="ECO:0007669"/>
    <property type="project" value="UniProtKB-KW"/>
</dbReference>
<keyword evidence="1" id="KW-0805">Transcription regulation</keyword>
<dbReference type="SUPFAM" id="SSF48498">
    <property type="entry name" value="Tetracyclin repressor-like, C-terminal domain"/>
    <property type="match status" value="1"/>
</dbReference>
<organism evidence="5 6">
    <name type="scientific">Renibacterium salmoninarum (strain ATCC 33209 / DSM 20767 / JCM 11484 / NBRC 15589 / NCIMB 2235)</name>
    <dbReference type="NCBI Taxonomy" id="288705"/>
    <lineage>
        <taxon>Bacteria</taxon>
        <taxon>Bacillati</taxon>
        <taxon>Actinomycetota</taxon>
        <taxon>Actinomycetes</taxon>
        <taxon>Micrococcales</taxon>
        <taxon>Micrococcaceae</taxon>
        <taxon>Renibacterium</taxon>
    </lineage>
</organism>
<dbReference type="eggNOG" id="COG1309">
    <property type="taxonomic scope" value="Bacteria"/>
</dbReference>
<dbReference type="SUPFAM" id="SSF46689">
    <property type="entry name" value="Homeodomain-like"/>
    <property type="match status" value="1"/>
</dbReference>